<gene>
    <name evidence="2" type="ORF">M6B38_415030</name>
</gene>
<keyword evidence="3" id="KW-1185">Reference proteome</keyword>
<keyword evidence="1" id="KW-0472">Membrane</keyword>
<evidence type="ECO:0000256" key="1">
    <source>
        <dbReference type="SAM" id="Phobius"/>
    </source>
</evidence>
<proteinExistence type="predicted"/>
<dbReference type="Proteomes" id="UP001140949">
    <property type="component" value="Unassembled WGS sequence"/>
</dbReference>
<sequence>MSLSPSIFAANTTLLFIYIIIITPFSPSPPP</sequence>
<dbReference type="EMBL" id="JANAVB010028196">
    <property type="protein sequence ID" value="KAJ6816634.1"/>
    <property type="molecule type" value="Genomic_DNA"/>
</dbReference>
<evidence type="ECO:0000313" key="3">
    <source>
        <dbReference type="Proteomes" id="UP001140949"/>
    </source>
</evidence>
<protein>
    <submittedName>
        <fullName evidence="2">Uncharacterized protein</fullName>
    </submittedName>
</protein>
<accession>A0AAX6FJS7</accession>
<reference evidence="2" key="1">
    <citation type="journal article" date="2023" name="GigaByte">
        <title>Genome assembly of the bearded iris, Iris pallida Lam.</title>
        <authorList>
            <person name="Bruccoleri R.E."/>
            <person name="Oakeley E.J."/>
            <person name="Faust A.M.E."/>
            <person name="Altorfer M."/>
            <person name="Dessus-Babus S."/>
            <person name="Burckhardt D."/>
            <person name="Oertli M."/>
            <person name="Naumann U."/>
            <person name="Petersen F."/>
            <person name="Wong J."/>
        </authorList>
    </citation>
    <scope>NUCLEOTIDE SEQUENCE</scope>
    <source>
        <strain evidence="2">GSM-AAB239-AS_SAM_17_03QT</strain>
    </source>
</reference>
<keyword evidence="1" id="KW-1133">Transmembrane helix</keyword>
<comment type="caution">
    <text evidence="2">The sequence shown here is derived from an EMBL/GenBank/DDBJ whole genome shotgun (WGS) entry which is preliminary data.</text>
</comment>
<reference evidence="2" key="2">
    <citation type="submission" date="2023-04" db="EMBL/GenBank/DDBJ databases">
        <authorList>
            <person name="Bruccoleri R.E."/>
            <person name="Oakeley E.J."/>
            <person name="Faust A.-M."/>
            <person name="Dessus-Babus S."/>
            <person name="Altorfer M."/>
            <person name="Burckhardt D."/>
            <person name="Oertli M."/>
            <person name="Naumann U."/>
            <person name="Petersen F."/>
            <person name="Wong J."/>
        </authorList>
    </citation>
    <scope>NUCLEOTIDE SEQUENCE</scope>
    <source>
        <strain evidence="2">GSM-AAB239-AS_SAM_17_03QT</strain>
        <tissue evidence="2">Leaf</tissue>
    </source>
</reference>
<keyword evidence="1" id="KW-0812">Transmembrane</keyword>
<dbReference type="AlphaFoldDB" id="A0AAX6FJS7"/>
<organism evidence="2 3">
    <name type="scientific">Iris pallida</name>
    <name type="common">Sweet iris</name>
    <dbReference type="NCBI Taxonomy" id="29817"/>
    <lineage>
        <taxon>Eukaryota</taxon>
        <taxon>Viridiplantae</taxon>
        <taxon>Streptophyta</taxon>
        <taxon>Embryophyta</taxon>
        <taxon>Tracheophyta</taxon>
        <taxon>Spermatophyta</taxon>
        <taxon>Magnoliopsida</taxon>
        <taxon>Liliopsida</taxon>
        <taxon>Asparagales</taxon>
        <taxon>Iridaceae</taxon>
        <taxon>Iridoideae</taxon>
        <taxon>Irideae</taxon>
        <taxon>Iris</taxon>
    </lineage>
</organism>
<evidence type="ECO:0000313" key="2">
    <source>
        <dbReference type="EMBL" id="KAJ6816634.1"/>
    </source>
</evidence>
<name>A0AAX6FJS7_IRIPA</name>
<feature type="transmembrane region" description="Helical" evidence="1">
    <location>
        <begin position="7"/>
        <end position="26"/>
    </location>
</feature>